<comment type="caution">
    <text evidence="1">The sequence shown here is derived from an EMBL/GenBank/DDBJ whole genome shotgun (WGS) entry which is preliminary data.</text>
</comment>
<name>A0ABP7DEU7_9MICC</name>
<evidence type="ECO:0000313" key="2">
    <source>
        <dbReference type="Proteomes" id="UP001500752"/>
    </source>
</evidence>
<dbReference type="Proteomes" id="UP001500752">
    <property type="component" value="Unassembled WGS sequence"/>
</dbReference>
<evidence type="ECO:0008006" key="3">
    <source>
        <dbReference type="Google" id="ProtNLM"/>
    </source>
</evidence>
<protein>
    <recommendedName>
        <fullName evidence="3">EthD domain-containing protein</fullName>
    </recommendedName>
</protein>
<accession>A0ABP7DEU7</accession>
<evidence type="ECO:0000313" key="1">
    <source>
        <dbReference type="EMBL" id="GAA3704648.1"/>
    </source>
</evidence>
<reference evidence="2" key="1">
    <citation type="journal article" date="2019" name="Int. J. Syst. Evol. Microbiol.">
        <title>The Global Catalogue of Microorganisms (GCM) 10K type strain sequencing project: providing services to taxonomists for standard genome sequencing and annotation.</title>
        <authorList>
            <consortium name="The Broad Institute Genomics Platform"/>
            <consortium name="The Broad Institute Genome Sequencing Center for Infectious Disease"/>
            <person name="Wu L."/>
            <person name="Ma J."/>
        </authorList>
    </citation>
    <scope>NUCLEOTIDE SEQUENCE [LARGE SCALE GENOMIC DNA]</scope>
    <source>
        <strain evidence="2">JCM 30742</strain>
    </source>
</reference>
<dbReference type="RefSeq" id="WP_345154728.1">
    <property type="nucleotide sequence ID" value="NZ_BAABEO010000036.1"/>
</dbReference>
<gene>
    <name evidence="1" type="ORF">GCM10023081_46160</name>
</gene>
<keyword evidence="2" id="KW-1185">Reference proteome</keyword>
<organism evidence="1 2">
    <name type="scientific">Arthrobacter ginkgonis</name>
    <dbReference type="NCBI Taxonomy" id="1630594"/>
    <lineage>
        <taxon>Bacteria</taxon>
        <taxon>Bacillati</taxon>
        <taxon>Actinomycetota</taxon>
        <taxon>Actinomycetes</taxon>
        <taxon>Micrococcales</taxon>
        <taxon>Micrococcaceae</taxon>
        <taxon>Arthrobacter</taxon>
    </lineage>
</organism>
<dbReference type="EMBL" id="BAABEO010000036">
    <property type="protein sequence ID" value="GAA3704648.1"/>
    <property type="molecule type" value="Genomic_DNA"/>
</dbReference>
<sequence length="227" mass="25864">MYFYLLFGRRLDQRLNRPHADLSWTSLTERLAAGLAADQKIDYGTPAEGVPESKLSIFGSHVTVMTFSERRMAERAERLVCEHLAHSATGKGASWDVRGRLLKQVDRYGPSPSGNGAFPAHAAMFQVSWKVPEDLMPGFSAWYEEHLRWHSHTFGTLDARRLVGVDAPARLISYPYDMTAMYWFEQPQEVVDMCVDLVERGKRGWPDVAQWSARTLSDRSPFIRISE</sequence>
<proteinExistence type="predicted"/>